<feature type="domain" description="BESS" evidence="16">
    <location>
        <begin position="258"/>
        <end position="297"/>
    </location>
</feature>
<dbReference type="InterPro" id="IPR014729">
    <property type="entry name" value="Rossmann-like_a/b/a_fold"/>
</dbReference>
<dbReference type="PANTHER" id="PTHR23293:SF9">
    <property type="entry name" value="FAD SYNTHASE"/>
    <property type="match status" value="1"/>
</dbReference>
<keyword evidence="9" id="KW-0067">ATP-binding</keyword>
<dbReference type="InterPro" id="IPR006578">
    <property type="entry name" value="MADF-dom"/>
</dbReference>
<evidence type="ECO:0000256" key="14">
    <source>
        <dbReference type="SAM" id="MobiDB-lite"/>
    </source>
</evidence>
<comment type="caution">
    <text evidence="17">The sequence shown here is derived from an EMBL/GenBank/DDBJ whole genome shotgun (WGS) entry which is preliminary data.</text>
</comment>
<accession>A0A9P9YAH2</accession>
<dbReference type="PROSITE" id="PS51029">
    <property type="entry name" value="MADF"/>
    <property type="match status" value="1"/>
</dbReference>
<evidence type="ECO:0000256" key="1">
    <source>
        <dbReference type="ARBA" id="ARBA00004726"/>
    </source>
</evidence>
<feature type="region of interest" description="Disordered" evidence="14">
    <location>
        <begin position="211"/>
        <end position="254"/>
    </location>
</feature>
<dbReference type="InterPro" id="IPR004210">
    <property type="entry name" value="BESS_motif"/>
</dbReference>
<dbReference type="InterPro" id="IPR002500">
    <property type="entry name" value="PAPS_reduct_dom"/>
</dbReference>
<evidence type="ECO:0000313" key="18">
    <source>
        <dbReference type="Proteomes" id="UP001059596"/>
    </source>
</evidence>
<evidence type="ECO:0000256" key="5">
    <source>
        <dbReference type="ARBA" id="ARBA00022679"/>
    </source>
</evidence>
<keyword evidence="5" id="KW-0808">Transferase</keyword>
<keyword evidence="8" id="KW-0274">FAD</keyword>
<sequence>MCWVTMARKDDPVFNVRFVQFVENQPCLWNYTHPGYSKKEEVQRAWQQVANEIKDTVRNCRERWRTIRSSFLRSLKLARTQTGRGKRKYYLSKYLQFLIPYTKSRSCHKQLPAGTAPGNNSAAGMDPNQQDDDEEAKESDSELPLDVQVSEEEEAEDHSRRDTDRDQNRDQEQQQPTACLPVRLQAIKVEQPSLNPHANAQLDRLWFKGNANGNGNGNGNSSHLSHLNPHKLATPPPPPATPALGALTGGPMSIPSPPDADYSFLISLHPYLKEMSGKQNRRFRQKLVTSSCLLARARPRPPLPYRPLSIMNQCRRTTKTATTSTIISAKTDTKKHLSMSNGPEDPQEPLDVQPQDMPTFFEISQEDRLAIEERQRKAFAFFTETLQIYGVEELIFCFNGGKDCTENISSGDIPMLYIKSGDSFTEIDEFVQRCVRHYRVELVEYEGSLKEALTHMAADMPRIKAVFVGSRNTDPYCQHLAPMQPTDNDWPPMMRLNPLLEWSYHDVWHYIHMHSVPYCSLYDRGYTSVGNRSNTIPNPHLRHLRDPDSQCGCDSDSGCSCDPSGYRPAWELDDPALERAGRLPRK</sequence>
<evidence type="ECO:0000256" key="9">
    <source>
        <dbReference type="ARBA" id="ARBA00022840"/>
    </source>
</evidence>
<evidence type="ECO:0000256" key="11">
    <source>
        <dbReference type="ARBA" id="ARBA00031871"/>
    </source>
</evidence>
<dbReference type="Pfam" id="PF01507">
    <property type="entry name" value="PAPS_reduct"/>
    <property type="match status" value="1"/>
</dbReference>
<evidence type="ECO:0000256" key="10">
    <source>
        <dbReference type="ARBA" id="ARBA00031145"/>
    </source>
</evidence>
<comment type="catalytic activity">
    <reaction evidence="12">
        <text>FMN + ATP + H(+) = FAD + diphosphate</text>
        <dbReference type="Rhea" id="RHEA:17237"/>
        <dbReference type="ChEBI" id="CHEBI:15378"/>
        <dbReference type="ChEBI" id="CHEBI:30616"/>
        <dbReference type="ChEBI" id="CHEBI:33019"/>
        <dbReference type="ChEBI" id="CHEBI:57692"/>
        <dbReference type="ChEBI" id="CHEBI:58210"/>
        <dbReference type="EC" id="2.7.7.2"/>
    </reaction>
</comment>
<keyword evidence="4" id="KW-0288">FMN</keyword>
<proteinExistence type="predicted"/>
<dbReference type="GO" id="GO:0003677">
    <property type="term" value="F:DNA binding"/>
    <property type="evidence" value="ECO:0007669"/>
    <property type="project" value="InterPro"/>
</dbReference>
<evidence type="ECO:0000256" key="13">
    <source>
        <dbReference type="PROSITE-ProRule" id="PRU00371"/>
    </source>
</evidence>
<evidence type="ECO:0000256" key="8">
    <source>
        <dbReference type="ARBA" id="ARBA00022827"/>
    </source>
</evidence>
<dbReference type="Gene3D" id="3.40.50.620">
    <property type="entry name" value="HUPs"/>
    <property type="match status" value="1"/>
</dbReference>
<dbReference type="Pfam" id="PF02944">
    <property type="entry name" value="BESS"/>
    <property type="match status" value="1"/>
</dbReference>
<evidence type="ECO:0000259" key="15">
    <source>
        <dbReference type="PROSITE" id="PS51029"/>
    </source>
</evidence>
<dbReference type="AlphaFoldDB" id="A0A9P9YAH2"/>
<feature type="compositionally biased region" description="Basic and acidic residues" evidence="14">
    <location>
        <begin position="157"/>
        <end position="172"/>
    </location>
</feature>
<evidence type="ECO:0000256" key="6">
    <source>
        <dbReference type="ARBA" id="ARBA00022695"/>
    </source>
</evidence>
<feature type="compositionally biased region" description="Acidic residues" evidence="14">
    <location>
        <begin position="129"/>
        <end position="156"/>
    </location>
</feature>
<dbReference type="CDD" id="cd23948">
    <property type="entry name" value="FAD_synthase"/>
    <property type="match status" value="1"/>
</dbReference>
<keyword evidence="13" id="KW-0539">Nucleus</keyword>
<dbReference type="GO" id="GO:0005634">
    <property type="term" value="C:nucleus"/>
    <property type="evidence" value="ECO:0007669"/>
    <property type="project" value="UniProtKB-SubCell"/>
</dbReference>
<dbReference type="PROSITE" id="PS51031">
    <property type="entry name" value="BESS"/>
    <property type="match status" value="1"/>
</dbReference>
<name>A0A9P9YAH2_9MUSC</name>
<dbReference type="GO" id="GO:0003919">
    <property type="term" value="F:FMN adenylyltransferase activity"/>
    <property type="evidence" value="ECO:0007669"/>
    <property type="project" value="UniProtKB-EC"/>
</dbReference>
<keyword evidence="6" id="KW-0548">Nucleotidyltransferase</keyword>
<dbReference type="Pfam" id="PF10545">
    <property type="entry name" value="MADF_DNA_bdg"/>
    <property type="match status" value="1"/>
</dbReference>
<feature type="region of interest" description="Disordered" evidence="14">
    <location>
        <begin position="331"/>
        <end position="350"/>
    </location>
</feature>
<evidence type="ECO:0000256" key="7">
    <source>
        <dbReference type="ARBA" id="ARBA00022741"/>
    </source>
</evidence>
<keyword evidence="3" id="KW-0285">Flavoprotein</keyword>
<comment type="subcellular location">
    <subcellularLocation>
        <location evidence="13">Nucleus</location>
    </subcellularLocation>
</comment>
<gene>
    <name evidence="17" type="ORF">M5D96_013902</name>
</gene>
<organism evidence="17 18">
    <name type="scientific">Drosophila gunungcola</name>
    <name type="common">fruit fly</name>
    <dbReference type="NCBI Taxonomy" id="103775"/>
    <lineage>
        <taxon>Eukaryota</taxon>
        <taxon>Metazoa</taxon>
        <taxon>Ecdysozoa</taxon>
        <taxon>Arthropoda</taxon>
        <taxon>Hexapoda</taxon>
        <taxon>Insecta</taxon>
        <taxon>Pterygota</taxon>
        <taxon>Neoptera</taxon>
        <taxon>Endopterygota</taxon>
        <taxon>Diptera</taxon>
        <taxon>Brachycera</taxon>
        <taxon>Muscomorpha</taxon>
        <taxon>Ephydroidea</taxon>
        <taxon>Drosophilidae</taxon>
        <taxon>Drosophila</taxon>
        <taxon>Sophophora</taxon>
    </lineage>
</organism>
<evidence type="ECO:0000313" key="17">
    <source>
        <dbReference type="EMBL" id="KAI8033333.1"/>
    </source>
</evidence>
<evidence type="ECO:0000256" key="3">
    <source>
        <dbReference type="ARBA" id="ARBA00022630"/>
    </source>
</evidence>
<reference evidence="17" key="1">
    <citation type="journal article" date="2023" name="Genome Biol. Evol.">
        <title>Long-read-based Genome Assembly of Drosophila gunungcola Reveals Fewer Chemosensory Genes in Flower-breeding Species.</title>
        <authorList>
            <person name="Negi A."/>
            <person name="Liao B.Y."/>
            <person name="Yeh S.D."/>
        </authorList>
    </citation>
    <scope>NUCLEOTIDE SEQUENCE</scope>
    <source>
        <strain evidence="17">Sukarami</strain>
    </source>
</reference>
<evidence type="ECO:0000256" key="2">
    <source>
        <dbReference type="ARBA" id="ARBA00012393"/>
    </source>
</evidence>
<comment type="pathway">
    <text evidence="1">Cofactor biosynthesis; FAD biosynthesis; FAD from FMN: step 1/1.</text>
</comment>
<dbReference type="EMBL" id="JAMKOV010000148">
    <property type="protein sequence ID" value="KAI8033333.1"/>
    <property type="molecule type" value="Genomic_DNA"/>
</dbReference>
<dbReference type="GO" id="GO:0006747">
    <property type="term" value="P:FAD biosynthetic process"/>
    <property type="evidence" value="ECO:0007669"/>
    <property type="project" value="TreeGrafter"/>
</dbReference>
<evidence type="ECO:0000259" key="16">
    <source>
        <dbReference type="PROSITE" id="PS51031"/>
    </source>
</evidence>
<dbReference type="SMART" id="SM00595">
    <property type="entry name" value="MADF"/>
    <property type="match status" value="1"/>
</dbReference>
<feature type="region of interest" description="Disordered" evidence="14">
    <location>
        <begin position="109"/>
        <end position="179"/>
    </location>
</feature>
<feature type="domain" description="MADF" evidence="15">
    <location>
        <begin position="17"/>
        <end position="103"/>
    </location>
</feature>
<evidence type="ECO:0000256" key="12">
    <source>
        <dbReference type="ARBA" id="ARBA00049494"/>
    </source>
</evidence>
<dbReference type="Proteomes" id="UP001059596">
    <property type="component" value="Unassembled WGS sequence"/>
</dbReference>
<dbReference type="PANTHER" id="PTHR23293">
    <property type="entry name" value="FAD SYNTHETASE-RELATED FMN ADENYLYLTRANSFERASE"/>
    <property type="match status" value="1"/>
</dbReference>
<dbReference type="EC" id="2.7.7.2" evidence="2"/>
<feature type="compositionally biased region" description="Low complexity" evidence="14">
    <location>
        <begin position="242"/>
        <end position="251"/>
    </location>
</feature>
<evidence type="ECO:0000256" key="4">
    <source>
        <dbReference type="ARBA" id="ARBA00022643"/>
    </source>
</evidence>
<protein>
    <recommendedName>
        <fullName evidence="2">FAD synthase</fullName>
        <ecNumber evidence="2">2.7.7.2</ecNumber>
    </recommendedName>
    <alternativeName>
        <fullName evidence="10">FAD pyrophosphorylase</fullName>
    </alternativeName>
    <alternativeName>
        <fullName evidence="11">FMN adenylyltransferase</fullName>
    </alternativeName>
</protein>
<keyword evidence="18" id="KW-1185">Reference proteome</keyword>
<dbReference type="SUPFAM" id="SSF52402">
    <property type="entry name" value="Adenine nucleotide alpha hydrolases-like"/>
    <property type="match status" value="1"/>
</dbReference>
<keyword evidence="7" id="KW-0547">Nucleotide-binding</keyword>
<dbReference type="GO" id="GO:0005524">
    <property type="term" value="F:ATP binding"/>
    <property type="evidence" value="ECO:0007669"/>
    <property type="project" value="UniProtKB-KW"/>
</dbReference>